<evidence type="ECO:0000259" key="1">
    <source>
        <dbReference type="PROSITE" id="PS51725"/>
    </source>
</evidence>
<dbReference type="OrthoDB" id="9798157at2"/>
<keyword evidence="2" id="KW-0560">Oxidoreductase</keyword>
<dbReference type="Pfam" id="PF03992">
    <property type="entry name" value="ABM"/>
    <property type="match status" value="1"/>
</dbReference>
<dbReference type="PROSITE" id="PS51725">
    <property type="entry name" value="ABM"/>
    <property type="match status" value="1"/>
</dbReference>
<evidence type="ECO:0000313" key="2">
    <source>
        <dbReference type="EMBL" id="AXE20421.1"/>
    </source>
</evidence>
<dbReference type="SUPFAM" id="SSF54909">
    <property type="entry name" value="Dimeric alpha+beta barrel"/>
    <property type="match status" value="1"/>
</dbReference>
<dbReference type="RefSeq" id="WP_114069184.1">
    <property type="nucleotide sequence ID" value="NZ_CP030850.1"/>
</dbReference>
<dbReference type="Proteomes" id="UP000251993">
    <property type="component" value="Chromosome"/>
</dbReference>
<proteinExistence type="predicted"/>
<dbReference type="EMBL" id="CP030850">
    <property type="protein sequence ID" value="AXE20421.1"/>
    <property type="molecule type" value="Genomic_DNA"/>
</dbReference>
<organism evidence="2 3">
    <name type="scientific">Runella rosea</name>
    <dbReference type="NCBI Taxonomy" id="2259595"/>
    <lineage>
        <taxon>Bacteria</taxon>
        <taxon>Pseudomonadati</taxon>
        <taxon>Bacteroidota</taxon>
        <taxon>Cytophagia</taxon>
        <taxon>Cytophagales</taxon>
        <taxon>Spirosomataceae</taxon>
        <taxon>Runella</taxon>
    </lineage>
</organism>
<gene>
    <name evidence="2" type="ORF">DR864_23100</name>
</gene>
<name>A0A344TP50_9BACT</name>
<keyword evidence="3" id="KW-1185">Reference proteome</keyword>
<feature type="domain" description="ABM" evidence="1">
    <location>
        <begin position="2"/>
        <end position="92"/>
    </location>
</feature>
<keyword evidence="2" id="KW-0503">Monooxygenase</keyword>
<dbReference type="KEGG" id="run:DR864_23100"/>
<evidence type="ECO:0000313" key="3">
    <source>
        <dbReference type="Proteomes" id="UP000251993"/>
    </source>
</evidence>
<dbReference type="InterPro" id="IPR007138">
    <property type="entry name" value="ABM_dom"/>
</dbReference>
<dbReference type="Gene3D" id="3.30.70.100">
    <property type="match status" value="1"/>
</dbReference>
<dbReference type="InterPro" id="IPR011008">
    <property type="entry name" value="Dimeric_a/b-barrel"/>
</dbReference>
<accession>A0A344TP50</accession>
<sequence>MILELATIDIKPGTNAEFEQNLEKAQAVISQSKGYVGHDFKKCIEQQNRYVLLIRWESLEAHTIGFRESELFKEWRGLIGPFFENPPVVLHYEDLDFNSTLR</sequence>
<dbReference type="GO" id="GO:0004497">
    <property type="term" value="F:monooxygenase activity"/>
    <property type="evidence" value="ECO:0007669"/>
    <property type="project" value="UniProtKB-KW"/>
</dbReference>
<dbReference type="AlphaFoldDB" id="A0A344TP50"/>
<protein>
    <submittedName>
        <fullName evidence="2">Antibiotic biosynthesis monooxygenase</fullName>
    </submittedName>
</protein>
<reference evidence="2 3" key="1">
    <citation type="submission" date="2018-07" db="EMBL/GenBank/DDBJ databases">
        <title>Genome sequencing of Runella.</title>
        <authorList>
            <person name="Baek M.-G."/>
            <person name="Yi H."/>
        </authorList>
    </citation>
    <scope>NUCLEOTIDE SEQUENCE [LARGE SCALE GENOMIC DNA]</scope>
    <source>
        <strain evidence="2 3">HYN0085</strain>
    </source>
</reference>